<feature type="transmembrane region" description="Helical" evidence="4">
    <location>
        <begin position="421"/>
        <end position="443"/>
    </location>
</feature>
<dbReference type="OrthoDB" id="9797391at2"/>
<sequence>MKEFIFNFTFIFQMSVFTITMYYLILSLFGLYKKKDNGAQNCAPKNTFALLVAAHNEEMVIAKIIESLKDMDYPKDMYDIFVVADNCDDNTASIAKKYDVNVYERKIPDKRGKGYALEWMFNKIFKMDRKYDAIAIFDADNLVSKNFLMEMNYKLSKGYKVVQGYVDSKNPNDSWITGSYSISFWTTNRLFQLSRSNLGLSTQICGTGFCMDTDILRELGWGATCLTEDLEFTCKLVLNGHKVGWAHNAVVYDEKPLTLKQSWNQRKRWMKGFTDVSSRFFFKLIKKAIRDRSFTSFDCAIYTVQPFMTLLIGLSVLITVLQNNNEHGLNIFVINSLFIPILWKAFSIFQFLFTPLIMTLEYKLSKKMFFIFTLYSLNIIVFSYIFGSPTFIEMVVGNIVYLLIFVSFISLSLGKESLKIFIWYLLYGVYTLTWIPITIQGILDKNNKEWDHTKHIRQIGIQEME</sequence>
<keyword evidence="4" id="KW-0472">Membrane</keyword>
<feature type="transmembrane region" description="Helical" evidence="4">
    <location>
        <begin position="299"/>
        <end position="321"/>
    </location>
</feature>
<proteinExistence type="inferred from homology"/>
<dbReference type="PANTHER" id="PTHR43630:SF1">
    <property type="entry name" value="POLY-BETA-1,6-N-ACETYL-D-GLUCOSAMINE SYNTHASE"/>
    <property type="match status" value="1"/>
</dbReference>
<dbReference type="EMBL" id="PVXP01000068">
    <property type="protein sequence ID" value="PRR81540.1"/>
    <property type="molecule type" value="Genomic_DNA"/>
</dbReference>
<dbReference type="SUPFAM" id="SSF53448">
    <property type="entry name" value="Nucleotide-diphospho-sugar transferases"/>
    <property type="match status" value="1"/>
</dbReference>
<evidence type="ECO:0000256" key="1">
    <source>
        <dbReference type="ARBA" id="ARBA00006739"/>
    </source>
</evidence>
<keyword evidence="4" id="KW-0812">Transmembrane</keyword>
<feature type="transmembrane region" description="Helical" evidence="4">
    <location>
        <begin position="369"/>
        <end position="386"/>
    </location>
</feature>
<keyword evidence="4" id="KW-1133">Transmembrane helix</keyword>
<dbReference type="PANTHER" id="PTHR43630">
    <property type="entry name" value="POLY-BETA-1,6-N-ACETYL-D-GLUCOSAMINE SYNTHASE"/>
    <property type="match status" value="1"/>
</dbReference>
<evidence type="ECO:0000256" key="4">
    <source>
        <dbReference type="SAM" id="Phobius"/>
    </source>
</evidence>
<feature type="transmembrane region" description="Helical" evidence="4">
    <location>
        <begin position="333"/>
        <end position="357"/>
    </location>
</feature>
<evidence type="ECO:0000313" key="5">
    <source>
        <dbReference type="EMBL" id="PRR81540.1"/>
    </source>
</evidence>
<name>A0A2T0BCB1_9CLOT</name>
<reference evidence="5 6" key="1">
    <citation type="submission" date="2018-03" db="EMBL/GenBank/DDBJ databases">
        <title>Genome sequence of Clostridium luticellarii DSM 29923.</title>
        <authorList>
            <person name="Poehlein A."/>
            <person name="Daniel R."/>
        </authorList>
    </citation>
    <scope>NUCLEOTIDE SEQUENCE [LARGE SCALE GENOMIC DNA]</scope>
    <source>
        <strain evidence="5 6">DSM 29923</strain>
    </source>
</reference>
<dbReference type="Proteomes" id="UP000237798">
    <property type="component" value="Unassembled WGS sequence"/>
</dbReference>
<evidence type="ECO:0000256" key="2">
    <source>
        <dbReference type="ARBA" id="ARBA00022676"/>
    </source>
</evidence>
<keyword evidence="3 5" id="KW-0808">Transferase</keyword>
<keyword evidence="6" id="KW-1185">Reference proteome</keyword>
<gene>
    <name evidence="5" type="ORF">CLLU_30970</name>
</gene>
<dbReference type="AlphaFoldDB" id="A0A2T0BCB1"/>
<keyword evidence="2 5" id="KW-0328">Glycosyltransferase</keyword>
<evidence type="ECO:0000256" key="3">
    <source>
        <dbReference type="ARBA" id="ARBA00022679"/>
    </source>
</evidence>
<dbReference type="GO" id="GO:0016757">
    <property type="term" value="F:glycosyltransferase activity"/>
    <property type="evidence" value="ECO:0007669"/>
    <property type="project" value="UniProtKB-KW"/>
</dbReference>
<evidence type="ECO:0000313" key="6">
    <source>
        <dbReference type="Proteomes" id="UP000237798"/>
    </source>
</evidence>
<feature type="transmembrane region" description="Helical" evidence="4">
    <location>
        <begin position="392"/>
        <end position="414"/>
    </location>
</feature>
<dbReference type="Pfam" id="PF13641">
    <property type="entry name" value="Glyco_tranf_2_3"/>
    <property type="match status" value="1"/>
</dbReference>
<dbReference type="CDD" id="cd06438">
    <property type="entry name" value="EpsO_like"/>
    <property type="match status" value="1"/>
</dbReference>
<comment type="caution">
    <text evidence="5">The sequence shown here is derived from an EMBL/GenBank/DDBJ whole genome shotgun (WGS) entry which is preliminary data.</text>
</comment>
<feature type="transmembrane region" description="Helical" evidence="4">
    <location>
        <begin position="6"/>
        <end position="25"/>
    </location>
</feature>
<comment type="similarity">
    <text evidence="1">Belongs to the glycosyltransferase 2 family.</text>
</comment>
<dbReference type="EC" id="2.4.1.-" evidence="5"/>
<protein>
    <submittedName>
        <fullName evidence="5">Beta-monoglucosyldiacylglycerol synthase</fullName>
        <ecNumber evidence="5">2.4.1.-</ecNumber>
    </submittedName>
</protein>
<dbReference type="InterPro" id="IPR029044">
    <property type="entry name" value="Nucleotide-diphossugar_trans"/>
</dbReference>
<dbReference type="RefSeq" id="WP_106010653.1">
    <property type="nucleotide sequence ID" value="NZ_JALCPJ010000003.1"/>
</dbReference>
<accession>A0A2T0BCB1</accession>
<dbReference type="Gene3D" id="3.90.550.10">
    <property type="entry name" value="Spore Coat Polysaccharide Biosynthesis Protein SpsA, Chain A"/>
    <property type="match status" value="1"/>
</dbReference>
<organism evidence="5 6">
    <name type="scientific">Clostridium luticellarii</name>
    <dbReference type="NCBI Taxonomy" id="1691940"/>
    <lineage>
        <taxon>Bacteria</taxon>
        <taxon>Bacillati</taxon>
        <taxon>Bacillota</taxon>
        <taxon>Clostridia</taxon>
        <taxon>Eubacteriales</taxon>
        <taxon>Clostridiaceae</taxon>
        <taxon>Clostridium</taxon>
    </lineage>
</organism>